<dbReference type="EMBL" id="ODYU01002554">
    <property type="protein sequence ID" value="SOQ40208.1"/>
    <property type="molecule type" value="Genomic_DNA"/>
</dbReference>
<evidence type="ECO:0000256" key="5">
    <source>
        <dbReference type="SAM" id="MobiDB-lite"/>
    </source>
</evidence>
<accession>A0A2H1VH99</accession>
<evidence type="ECO:0000256" key="2">
    <source>
        <dbReference type="ARBA" id="ARBA00010701"/>
    </source>
</evidence>
<dbReference type="SUPFAM" id="SSF53474">
    <property type="entry name" value="alpha/beta-Hydrolases"/>
    <property type="match status" value="1"/>
</dbReference>
<name>A0A2H1VH99_SPOFR</name>
<organism evidence="7">
    <name type="scientific">Spodoptera frugiperda</name>
    <name type="common">Fall armyworm</name>
    <dbReference type="NCBI Taxonomy" id="7108"/>
    <lineage>
        <taxon>Eukaryota</taxon>
        <taxon>Metazoa</taxon>
        <taxon>Ecdysozoa</taxon>
        <taxon>Arthropoda</taxon>
        <taxon>Hexapoda</taxon>
        <taxon>Insecta</taxon>
        <taxon>Pterygota</taxon>
        <taxon>Neoptera</taxon>
        <taxon>Endopterygota</taxon>
        <taxon>Lepidoptera</taxon>
        <taxon>Glossata</taxon>
        <taxon>Ditrysia</taxon>
        <taxon>Noctuoidea</taxon>
        <taxon>Noctuidae</taxon>
        <taxon>Amphipyrinae</taxon>
        <taxon>Spodoptera</taxon>
    </lineage>
</organism>
<reference evidence="7" key="1">
    <citation type="submission" date="2016-07" db="EMBL/GenBank/DDBJ databases">
        <authorList>
            <person name="Bretaudeau A."/>
        </authorList>
    </citation>
    <scope>NUCLEOTIDE SEQUENCE</scope>
    <source>
        <strain evidence="7">Rice</strain>
        <tissue evidence="7">Whole body</tissue>
    </source>
</reference>
<dbReference type="InterPro" id="IPR013818">
    <property type="entry name" value="Lipase"/>
</dbReference>
<dbReference type="GO" id="GO:0005615">
    <property type="term" value="C:extracellular space"/>
    <property type="evidence" value="ECO:0007669"/>
    <property type="project" value="TreeGrafter"/>
</dbReference>
<dbReference type="GO" id="GO:0016042">
    <property type="term" value="P:lipid catabolic process"/>
    <property type="evidence" value="ECO:0007669"/>
    <property type="project" value="TreeGrafter"/>
</dbReference>
<comment type="similarity">
    <text evidence="2 4">Belongs to the AB hydrolase superfamily. Lipase family.</text>
</comment>
<dbReference type="Pfam" id="PF00151">
    <property type="entry name" value="Lipase"/>
    <property type="match status" value="1"/>
</dbReference>
<dbReference type="AlphaFoldDB" id="A0A2H1VH99"/>
<evidence type="ECO:0000259" key="6">
    <source>
        <dbReference type="Pfam" id="PF00151"/>
    </source>
</evidence>
<evidence type="ECO:0000256" key="3">
    <source>
        <dbReference type="ARBA" id="ARBA00022525"/>
    </source>
</evidence>
<dbReference type="InterPro" id="IPR000734">
    <property type="entry name" value="TAG_lipase"/>
</dbReference>
<dbReference type="PANTHER" id="PTHR11610:SF173">
    <property type="entry name" value="LIPASE DOMAIN-CONTAINING PROTEIN-RELATED"/>
    <property type="match status" value="1"/>
</dbReference>
<keyword evidence="3" id="KW-0964">Secreted</keyword>
<dbReference type="PANTHER" id="PTHR11610">
    <property type="entry name" value="LIPASE"/>
    <property type="match status" value="1"/>
</dbReference>
<protein>
    <submittedName>
        <fullName evidence="7">SFRICE_005108</fullName>
    </submittedName>
</protein>
<evidence type="ECO:0000256" key="4">
    <source>
        <dbReference type="RuleBase" id="RU004262"/>
    </source>
</evidence>
<dbReference type="InterPro" id="IPR029058">
    <property type="entry name" value="AB_hydrolase_fold"/>
</dbReference>
<evidence type="ECO:0000256" key="1">
    <source>
        <dbReference type="ARBA" id="ARBA00004613"/>
    </source>
</evidence>
<proteinExistence type="inferred from homology"/>
<gene>
    <name evidence="7" type="ORF">SFRICE_005108</name>
</gene>
<feature type="domain" description="Lipase" evidence="6">
    <location>
        <begin position="139"/>
        <end position="333"/>
    </location>
</feature>
<comment type="subcellular location">
    <subcellularLocation>
        <location evidence="1">Secreted</location>
    </subcellularLocation>
</comment>
<sequence>MSQKIWNVVILFSVIEQTPDHLIVSNRRRPWTPETPEVLQVRLSGIGKIGKRGNWASGSLTHTMKTVQDCFTSLFYEVVVRILLRSLNNSLEVSSTNGTQLIDEGYINVDRITVFYAFGFLGSENIQDTDRFIEATLNYTDWSIVLVGTELGQAISTMVASGLNPNNTILVGFSLGAQLCGRAGYTIKNIIGQPLPLIVALDAAKPLFEPIEIFRCIKSTDASRVVLVHADMGRFGVSGSHGTQDFYANEIYYESHGYQPGCSLVNTLLNPIFMFENFDFFRVVFCSHLRAVQFWVENITNNCTIIGNRASSGAAWLLSGGTPNNLTCLGYNASQRFPPINKKKAFFQGGNHPMTSLALDEARRSLAKWSQIASATARQGVSGSIPVKPSSRRESNPKLHLNTDWGASGSSKISYVAVVRSLKLYPVYGNRLTPCYLGHIKQT</sequence>
<feature type="region of interest" description="Disordered" evidence="5">
    <location>
        <begin position="380"/>
        <end position="403"/>
    </location>
</feature>
<dbReference type="Gene3D" id="3.40.50.1820">
    <property type="entry name" value="alpha/beta hydrolase"/>
    <property type="match status" value="1"/>
</dbReference>
<dbReference type="GO" id="GO:0016298">
    <property type="term" value="F:lipase activity"/>
    <property type="evidence" value="ECO:0007669"/>
    <property type="project" value="InterPro"/>
</dbReference>
<dbReference type="PRINTS" id="PR00821">
    <property type="entry name" value="TAGLIPASE"/>
</dbReference>
<evidence type="ECO:0000313" key="7">
    <source>
        <dbReference type="EMBL" id="SOQ40208.1"/>
    </source>
</evidence>